<accession>A0A915A9K5</accession>
<reference evidence="2" key="1">
    <citation type="submission" date="2022-11" db="UniProtKB">
        <authorList>
            <consortium name="WormBaseParasite"/>
        </authorList>
    </citation>
    <scope>IDENTIFICATION</scope>
</reference>
<organism evidence="1 2">
    <name type="scientific">Parascaris univalens</name>
    <name type="common">Nematode worm</name>
    <dbReference type="NCBI Taxonomy" id="6257"/>
    <lineage>
        <taxon>Eukaryota</taxon>
        <taxon>Metazoa</taxon>
        <taxon>Ecdysozoa</taxon>
        <taxon>Nematoda</taxon>
        <taxon>Chromadorea</taxon>
        <taxon>Rhabditida</taxon>
        <taxon>Spirurina</taxon>
        <taxon>Ascaridomorpha</taxon>
        <taxon>Ascaridoidea</taxon>
        <taxon>Ascarididae</taxon>
        <taxon>Parascaris</taxon>
    </lineage>
</organism>
<sequence length="194" mass="22924">MISYSVFLFLSLKRKRRQRIESFETILNDSNCSVPLRRSLRPSCILLRYVVHCRVGLDCKVPIGHIIYSESKKGEGAYFFLHRHKLKFSFFEEFAKLSLFFHTCNLMFIQNENMAIFMDSFLKYGCYMKTLLHVYSLYENALFKLGKYSGVGSFLNRFNAFLRDRCFQVRTTDRYPASLSFPCDVPEAFLIPRF</sequence>
<protein>
    <submittedName>
        <fullName evidence="2">Uncharacterized protein</fullName>
    </submittedName>
</protein>
<dbReference type="WBParaSite" id="PgR001X_g211_t01">
    <property type="protein sequence ID" value="PgR001X_g211_t01"/>
    <property type="gene ID" value="PgR001X_g211"/>
</dbReference>
<name>A0A915A9K5_PARUN</name>
<keyword evidence="1" id="KW-1185">Reference proteome</keyword>
<dbReference type="Proteomes" id="UP000887569">
    <property type="component" value="Unplaced"/>
</dbReference>
<evidence type="ECO:0000313" key="1">
    <source>
        <dbReference type="Proteomes" id="UP000887569"/>
    </source>
</evidence>
<proteinExistence type="predicted"/>
<evidence type="ECO:0000313" key="2">
    <source>
        <dbReference type="WBParaSite" id="PgR001X_g211_t01"/>
    </source>
</evidence>
<dbReference type="AlphaFoldDB" id="A0A915A9K5"/>